<proteinExistence type="predicted"/>
<protein>
    <submittedName>
        <fullName evidence="1">Uncharacterized protein</fullName>
    </submittedName>
</protein>
<organism evidence="1 2">
    <name type="scientific">Anaeramoeba flamelloides</name>
    <dbReference type="NCBI Taxonomy" id="1746091"/>
    <lineage>
        <taxon>Eukaryota</taxon>
        <taxon>Metamonada</taxon>
        <taxon>Anaeramoebidae</taxon>
        <taxon>Anaeramoeba</taxon>
    </lineage>
</organism>
<evidence type="ECO:0000313" key="1">
    <source>
        <dbReference type="EMBL" id="KAJ3431229.1"/>
    </source>
</evidence>
<evidence type="ECO:0000313" key="2">
    <source>
        <dbReference type="Proteomes" id="UP001146793"/>
    </source>
</evidence>
<dbReference type="EMBL" id="JANTQA010000048">
    <property type="protein sequence ID" value="KAJ3431229.1"/>
    <property type="molecule type" value="Genomic_DNA"/>
</dbReference>
<dbReference type="AlphaFoldDB" id="A0AAV7YV14"/>
<name>A0AAV7YV14_9EUKA</name>
<reference evidence="1" key="1">
    <citation type="submission" date="2022-08" db="EMBL/GenBank/DDBJ databases">
        <title>Novel sulphate-reducing endosymbionts in the free-living metamonad Anaeramoeba.</title>
        <authorList>
            <person name="Jerlstrom-Hultqvist J."/>
            <person name="Cepicka I."/>
            <person name="Gallot-Lavallee L."/>
            <person name="Salas-Leiva D."/>
            <person name="Curtis B.A."/>
            <person name="Zahonova K."/>
            <person name="Pipaliya S."/>
            <person name="Dacks J."/>
            <person name="Roger A.J."/>
        </authorList>
    </citation>
    <scope>NUCLEOTIDE SEQUENCE</scope>
    <source>
        <strain evidence="1">Busselton2</strain>
    </source>
</reference>
<gene>
    <name evidence="1" type="ORF">M0812_02906</name>
</gene>
<dbReference type="Proteomes" id="UP001146793">
    <property type="component" value="Unassembled WGS sequence"/>
</dbReference>
<sequence>MEQRRSFSNKKGDELSTFPIISERKQQTTQIIESSDLILGRLLVMMKFSIIDDKDKCLGVNKDLLLRTTKKNHLFFPDNEVVPFSDEYKCNTPIKPEEQTHVFGINNTAQGSGMYLYENLKQEKMNYLIKMPQQKKKSVKIFQNIANHMIQELKDNNAKQQDYSELDHQKNMITLDQEMDIQKNDLINFLNQKPKPNWGRRLYYLKRYDKTLVQGFPEYIFSKNNSCIKQFEKKIVINKRIFPLLIEITKGIKKNEDLNLYKNAYKSCQRGLIEWFRRKNYKNKIRYSREKMEFIPSTH</sequence>
<comment type="caution">
    <text evidence="1">The sequence shown here is derived from an EMBL/GenBank/DDBJ whole genome shotgun (WGS) entry which is preliminary data.</text>
</comment>
<accession>A0AAV7YV14</accession>